<dbReference type="InterPro" id="IPR013785">
    <property type="entry name" value="Aldolase_TIM"/>
</dbReference>
<dbReference type="Proteomes" id="UP000503251">
    <property type="component" value="Chromosome"/>
</dbReference>
<evidence type="ECO:0000313" key="3">
    <source>
        <dbReference type="Proteomes" id="UP000434052"/>
    </source>
</evidence>
<evidence type="ECO:0000313" key="2">
    <source>
        <dbReference type="EMBL" id="TVM33088.1"/>
    </source>
</evidence>
<evidence type="ECO:0000313" key="4">
    <source>
        <dbReference type="Proteomes" id="UP000503251"/>
    </source>
</evidence>
<keyword evidence="4" id="KW-1185">Reference proteome</keyword>
<evidence type="ECO:0000313" key="1">
    <source>
        <dbReference type="EMBL" id="QJT08445.1"/>
    </source>
</evidence>
<dbReference type="OrthoDB" id="9803995at2"/>
<reference evidence="2 3" key="1">
    <citation type="submission" date="2018-06" db="EMBL/GenBank/DDBJ databases">
        <title>Complete genome of Desulfovibrio marinus P48SEP.</title>
        <authorList>
            <person name="Crispim J.S."/>
            <person name="Vidigal P.M.P."/>
            <person name="Silva L.C.F."/>
            <person name="Araujo L.C."/>
            <person name="Laguardia C.N."/>
            <person name="Dias R.S."/>
            <person name="Sousa M.P."/>
            <person name="Paula S.O."/>
            <person name="Silva C."/>
        </authorList>
    </citation>
    <scope>NUCLEOTIDE SEQUENCE [LARGE SCALE GENOMIC DNA]</scope>
    <source>
        <strain evidence="2 3">P48SEP</strain>
    </source>
</reference>
<proteinExistence type="predicted"/>
<dbReference type="Gene3D" id="3.20.20.70">
    <property type="entry name" value="Aldolase class I"/>
    <property type="match status" value="1"/>
</dbReference>
<reference evidence="1 4" key="2">
    <citation type="submission" date="2019-04" db="EMBL/GenBank/DDBJ databases">
        <title>Isolation and culture of sulfate reducing bacteria from the cold seep of the South China Sea.</title>
        <authorList>
            <person name="Sun C."/>
            <person name="Liu R."/>
        </authorList>
    </citation>
    <scope>NUCLEOTIDE SEQUENCE [LARGE SCALE GENOMIC DNA]</scope>
    <source>
        <strain evidence="1 4">CS1</strain>
    </source>
</reference>
<dbReference type="AlphaFoldDB" id="A0A6P1ZFB1"/>
<dbReference type="EMBL" id="CP039543">
    <property type="protein sequence ID" value="QJT08445.1"/>
    <property type="molecule type" value="Genomic_DNA"/>
</dbReference>
<dbReference type="Proteomes" id="UP000434052">
    <property type="component" value="Unassembled WGS sequence"/>
</dbReference>
<sequence length="242" mass="25142">MTDPRTLLAAILQDAYTAGYAAPAFAIRNTEDGLAAIQAAVADGAPLALVLNIADFPAERWSDVCAQLNESAHAAYGQDFALVLVLEGLADPAQAKQAAEAGFAMCFATASGDTSAAIVEAGMMALRELPLGAADRSLPAPNEVLAVDTGSMPELHDLVRVTSVLPGVFLTLRPGQSLLEQAEEPADATFFPGREHPLRAAVRTGVCLVLFDTDGGPTPAQVEEAVRLTASQGAARFMEHSS</sequence>
<accession>A0A6P1ZFB1</accession>
<dbReference type="EMBL" id="QMIF01000008">
    <property type="protein sequence ID" value="TVM33088.1"/>
    <property type="molecule type" value="Genomic_DNA"/>
</dbReference>
<organism evidence="2 3">
    <name type="scientific">Oceanidesulfovibrio marinus</name>
    <dbReference type="NCBI Taxonomy" id="370038"/>
    <lineage>
        <taxon>Bacteria</taxon>
        <taxon>Pseudomonadati</taxon>
        <taxon>Thermodesulfobacteriota</taxon>
        <taxon>Desulfovibrionia</taxon>
        <taxon>Desulfovibrionales</taxon>
        <taxon>Desulfovibrionaceae</taxon>
        <taxon>Oceanidesulfovibrio</taxon>
    </lineage>
</organism>
<protein>
    <submittedName>
        <fullName evidence="1">Class II fructose-bisphosphate aldolase</fullName>
    </submittedName>
</protein>
<gene>
    <name evidence="2" type="ORF">DQK91_13080</name>
    <name evidence="1" type="ORF">E8L03_05665</name>
</gene>
<dbReference type="RefSeq" id="WP_144305816.1">
    <property type="nucleotide sequence ID" value="NZ_CP039543.1"/>
</dbReference>
<name>A0A6P1ZFB1_9BACT</name>